<accession>A0ABR7I8Z0</accession>
<gene>
    <name evidence="2" type="ORF">H8Z76_05070</name>
</gene>
<dbReference type="InterPro" id="IPR001173">
    <property type="entry name" value="Glyco_trans_2-like"/>
</dbReference>
<evidence type="ECO:0000313" key="3">
    <source>
        <dbReference type="Proteomes" id="UP000621540"/>
    </source>
</evidence>
<organism evidence="2 3">
    <name type="scientific">Roseburia yibonii</name>
    <dbReference type="NCBI Taxonomy" id="2763063"/>
    <lineage>
        <taxon>Bacteria</taxon>
        <taxon>Bacillati</taxon>
        <taxon>Bacillota</taxon>
        <taxon>Clostridia</taxon>
        <taxon>Lachnospirales</taxon>
        <taxon>Lachnospiraceae</taxon>
        <taxon>Roseburia</taxon>
    </lineage>
</organism>
<dbReference type="PANTHER" id="PTHR43630:SF2">
    <property type="entry name" value="GLYCOSYLTRANSFERASE"/>
    <property type="match status" value="1"/>
</dbReference>
<feature type="domain" description="Glycosyltransferase 2-like" evidence="1">
    <location>
        <begin position="5"/>
        <end position="90"/>
    </location>
</feature>
<comment type="caution">
    <text evidence="2">The sequence shown here is derived from an EMBL/GenBank/DDBJ whole genome shotgun (WGS) entry which is preliminary data.</text>
</comment>
<dbReference type="PANTHER" id="PTHR43630">
    <property type="entry name" value="POLY-BETA-1,6-N-ACETYL-D-GLUCOSAMINE SYNTHASE"/>
    <property type="match status" value="1"/>
</dbReference>
<dbReference type="Proteomes" id="UP000621540">
    <property type="component" value="Unassembled WGS sequence"/>
</dbReference>
<evidence type="ECO:0000259" key="1">
    <source>
        <dbReference type="Pfam" id="PF00535"/>
    </source>
</evidence>
<evidence type="ECO:0000313" key="2">
    <source>
        <dbReference type="EMBL" id="MBC5753406.1"/>
    </source>
</evidence>
<dbReference type="SUPFAM" id="SSF53448">
    <property type="entry name" value="Nucleotide-diphospho-sugar transferases"/>
    <property type="match status" value="1"/>
</dbReference>
<name>A0ABR7I8Z0_9FIRM</name>
<dbReference type="RefSeq" id="WP_186981850.1">
    <property type="nucleotide sequence ID" value="NZ_JACOQH010000003.1"/>
</dbReference>
<keyword evidence="3" id="KW-1185">Reference proteome</keyword>
<dbReference type="EMBL" id="JACOQH010000003">
    <property type="protein sequence ID" value="MBC5753406.1"/>
    <property type="molecule type" value="Genomic_DNA"/>
</dbReference>
<dbReference type="Gene3D" id="3.90.550.10">
    <property type="entry name" value="Spore Coat Polysaccharide Biosynthesis Protein SpsA, Chain A"/>
    <property type="match status" value="1"/>
</dbReference>
<dbReference type="CDD" id="cd02511">
    <property type="entry name" value="Beta4Glucosyltransferase"/>
    <property type="match status" value="1"/>
</dbReference>
<dbReference type="Pfam" id="PF00535">
    <property type="entry name" value="Glycos_transf_2"/>
    <property type="match status" value="1"/>
</dbReference>
<protein>
    <submittedName>
        <fullName evidence="2">Glycosyltransferase family 2 protein</fullName>
    </submittedName>
</protein>
<sequence>MATISLCMIVKNEETVLARCLDSVRDLVDEIIIVDTGSTDRTKEIAARYTSQIYDFPWESDFSAARNFSFSKAHMDYIYAADSDEMLDETNRTRFLRLKQCLLPEIEIVQMKYVTKTDFNTVLNFKKEYRPKLYKRLRPFTWVDPIHETVRLDPVVFDSDVEILHMPPAPHQNRDFSIFRQAYQKDGILSNKIFDMYAKELFISGSDTDFADAAPIFRAYLASPAANEPANATLAKKAALVLLHTARITDDFPSILKFSLDDMLTTPSAEACMEIGEWFFEKKQFDTAILWFYHAAFEAESILNARSSGNLPLARLSDSYRALAEISRGQKTDAEISAYLNAASDYLAQSEAWELPEE</sequence>
<dbReference type="InterPro" id="IPR029044">
    <property type="entry name" value="Nucleotide-diphossugar_trans"/>
</dbReference>
<reference evidence="2 3" key="1">
    <citation type="submission" date="2020-08" db="EMBL/GenBank/DDBJ databases">
        <title>Genome public.</title>
        <authorList>
            <person name="Liu C."/>
            <person name="Sun Q."/>
        </authorList>
    </citation>
    <scope>NUCLEOTIDE SEQUENCE [LARGE SCALE GENOMIC DNA]</scope>
    <source>
        <strain evidence="2 3">BX0805</strain>
    </source>
</reference>
<proteinExistence type="predicted"/>